<comment type="similarity">
    <text evidence="1">Belongs to the thioredoxin family. DsbC subfamily.</text>
</comment>
<dbReference type="InterPro" id="IPR051470">
    <property type="entry name" value="Thiol:disulfide_interchange"/>
</dbReference>
<dbReference type="PANTHER" id="PTHR35272:SF3">
    <property type="entry name" value="THIOL:DISULFIDE INTERCHANGE PROTEIN DSBC"/>
    <property type="match status" value="1"/>
</dbReference>
<evidence type="ECO:0000313" key="3">
    <source>
        <dbReference type="EMBL" id="MBS7824062.1"/>
    </source>
</evidence>
<dbReference type="InterPro" id="IPR012336">
    <property type="entry name" value="Thioredoxin-like_fold"/>
</dbReference>
<dbReference type="InterPro" id="IPR033954">
    <property type="entry name" value="DiS-bond_Isoase_DsbC/G"/>
</dbReference>
<evidence type="ECO:0000313" key="4">
    <source>
        <dbReference type="Proteomes" id="UP000680020"/>
    </source>
</evidence>
<dbReference type="Pfam" id="PF13098">
    <property type="entry name" value="Thioredoxin_2"/>
    <property type="match status" value="1"/>
</dbReference>
<dbReference type="Proteomes" id="UP000680020">
    <property type="component" value="Unassembled WGS sequence"/>
</dbReference>
<dbReference type="GO" id="GO:0042597">
    <property type="term" value="C:periplasmic space"/>
    <property type="evidence" value="ECO:0007669"/>
    <property type="project" value="UniProtKB-SubCell"/>
</dbReference>
<accession>A0AB35BXT8</accession>
<comment type="subcellular location">
    <subcellularLocation>
        <location evidence="1">Periplasm</location>
    </subcellularLocation>
</comment>
<dbReference type="AlphaFoldDB" id="A0AB35BXT8"/>
<dbReference type="InterPro" id="IPR036249">
    <property type="entry name" value="Thioredoxin-like_sf"/>
</dbReference>
<proteinExistence type="inferred from homology"/>
<keyword evidence="1" id="KW-0676">Redox-active center</keyword>
<evidence type="ECO:0000256" key="1">
    <source>
        <dbReference type="RuleBase" id="RU364038"/>
    </source>
</evidence>
<organism evidence="3 4">
    <name type="scientific">Wohlfahrtiimonas chitiniclastica</name>
    <dbReference type="NCBI Taxonomy" id="400946"/>
    <lineage>
        <taxon>Bacteria</taxon>
        <taxon>Pseudomonadati</taxon>
        <taxon>Pseudomonadota</taxon>
        <taxon>Gammaproteobacteria</taxon>
        <taxon>Cardiobacteriales</taxon>
        <taxon>Ignatzschineriaceae</taxon>
        <taxon>Wohlfahrtiimonas</taxon>
    </lineage>
</organism>
<evidence type="ECO:0000259" key="2">
    <source>
        <dbReference type="Pfam" id="PF13098"/>
    </source>
</evidence>
<name>A0AB35BXT8_9GAMM</name>
<comment type="caution">
    <text evidence="3">The sequence shown here is derived from an EMBL/GenBank/DDBJ whole genome shotgun (WGS) entry which is preliminary data.</text>
</comment>
<protein>
    <recommendedName>
        <fullName evidence="1">Thiol:disulfide interchange protein</fullName>
    </recommendedName>
</protein>
<sequence length="180" mass="20280">MKRVVSIVGILWLMLIMAVAETIDRKALLENLDESMMIIYPAVNETHTVTIFTDVLCPYCRELHHNLADFTDHGITVRFVPFPLMAESKPILESIWCAPQDQQHFLLDAAMIYGKFKARSCDAPILSNAHIAAKAMQVFGTPSIFLDNGRKVSGFMSPKEIRAGLNGELDFDSWQRVNPQ</sequence>
<keyword evidence="1" id="KW-0732">Signal</keyword>
<feature type="domain" description="Thioredoxin-like fold" evidence="2">
    <location>
        <begin position="44"/>
        <end position="163"/>
    </location>
</feature>
<reference evidence="3" key="1">
    <citation type="submission" date="2021-03" db="EMBL/GenBank/DDBJ databases">
        <title>Identification and antibiotic profiling of Wohlfahrtiimonas chitiniclastica, an underestimated human pathogen.</title>
        <authorList>
            <person name="Kopf A."/>
            <person name="Bunk B."/>
            <person name="Coldewey S."/>
            <person name="Gunzer F."/>
            <person name="Riedel T."/>
            <person name="Schroettner P."/>
        </authorList>
    </citation>
    <scope>NUCLEOTIDE SEQUENCE</scope>
    <source>
        <strain evidence="3">DSM 100917</strain>
    </source>
</reference>
<dbReference type="PANTHER" id="PTHR35272">
    <property type="entry name" value="THIOL:DISULFIDE INTERCHANGE PROTEIN DSBC-RELATED"/>
    <property type="match status" value="1"/>
</dbReference>
<dbReference type="CDD" id="cd03020">
    <property type="entry name" value="DsbA_DsbC_DsbG"/>
    <property type="match status" value="1"/>
</dbReference>
<dbReference type="RefSeq" id="WP_213403393.1">
    <property type="nucleotide sequence ID" value="NZ_JAGIBT010000004.1"/>
</dbReference>
<comment type="function">
    <text evidence="1">Required for disulfide bond formation in some periplasmic proteins. Acts by transferring its disulfide bond to other proteins and is reduced in the process.</text>
</comment>
<dbReference type="EMBL" id="JAGIBU010000001">
    <property type="protein sequence ID" value="MBS7824062.1"/>
    <property type="molecule type" value="Genomic_DNA"/>
</dbReference>
<dbReference type="Gene3D" id="3.40.30.10">
    <property type="entry name" value="Glutaredoxin"/>
    <property type="match status" value="1"/>
</dbReference>
<dbReference type="SUPFAM" id="SSF52833">
    <property type="entry name" value="Thioredoxin-like"/>
    <property type="match status" value="1"/>
</dbReference>
<gene>
    <name evidence="3" type="ORF">J7561_02445</name>
</gene>
<keyword evidence="1" id="KW-0574">Periplasm</keyword>